<dbReference type="Proteomes" id="UP000807025">
    <property type="component" value="Unassembled WGS sequence"/>
</dbReference>
<dbReference type="AlphaFoldDB" id="A0A9P5ZVD5"/>
<evidence type="ECO:0000256" key="1">
    <source>
        <dbReference type="SAM" id="Phobius"/>
    </source>
</evidence>
<gene>
    <name evidence="2" type="ORF">BDN71DRAFT_975898</name>
</gene>
<organism evidence="2 3">
    <name type="scientific">Pleurotus eryngii</name>
    <name type="common">Boletus of the steppes</name>
    <dbReference type="NCBI Taxonomy" id="5323"/>
    <lineage>
        <taxon>Eukaryota</taxon>
        <taxon>Fungi</taxon>
        <taxon>Dikarya</taxon>
        <taxon>Basidiomycota</taxon>
        <taxon>Agaricomycotina</taxon>
        <taxon>Agaricomycetes</taxon>
        <taxon>Agaricomycetidae</taxon>
        <taxon>Agaricales</taxon>
        <taxon>Pleurotineae</taxon>
        <taxon>Pleurotaceae</taxon>
        <taxon>Pleurotus</taxon>
    </lineage>
</organism>
<accession>A0A9P5ZVD5</accession>
<keyword evidence="1" id="KW-0812">Transmembrane</keyword>
<protein>
    <submittedName>
        <fullName evidence="2">Uncharacterized protein</fullName>
    </submittedName>
</protein>
<keyword evidence="1" id="KW-0472">Membrane</keyword>
<comment type="caution">
    <text evidence="2">The sequence shown here is derived from an EMBL/GenBank/DDBJ whole genome shotgun (WGS) entry which is preliminary data.</text>
</comment>
<feature type="transmembrane region" description="Helical" evidence="1">
    <location>
        <begin position="12"/>
        <end position="32"/>
    </location>
</feature>
<evidence type="ECO:0000313" key="2">
    <source>
        <dbReference type="EMBL" id="KAF9494674.1"/>
    </source>
</evidence>
<keyword evidence="3" id="KW-1185">Reference proteome</keyword>
<proteinExistence type="predicted"/>
<evidence type="ECO:0000313" key="3">
    <source>
        <dbReference type="Proteomes" id="UP000807025"/>
    </source>
</evidence>
<reference evidence="2" key="1">
    <citation type="submission" date="2020-11" db="EMBL/GenBank/DDBJ databases">
        <authorList>
            <consortium name="DOE Joint Genome Institute"/>
            <person name="Ahrendt S."/>
            <person name="Riley R."/>
            <person name="Andreopoulos W."/>
            <person name="Labutti K."/>
            <person name="Pangilinan J."/>
            <person name="Ruiz-Duenas F.J."/>
            <person name="Barrasa J.M."/>
            <person name="Sanchez-Garcia M."/>
            <person name="Camarero S."/>
            <person name="Miyauchi S."/>
            <person name="Serrano A."/>
            <person name="Linde D."/>
            <person name="Babiker R."/>
            <person name="Drula E."/>
            <person name="Ayuso-Fernandez I."/>
            <person name="Pacheco R."/>
            <person name="Padilla G."/>
            <person name="Ferreira P."/>
            <person name="Barriuso J."/>
            <person name="Kellner H."/>
            <person name="Castanera R."/>
            <person name="Alfaro M."/>
            <person name="Ramirez L."/>
            <person name="Pisabarro A.G."/>
            <person name="Kuo A."/>
            <person name="Tritt A."/>
            <person name="Lipzen A."/>
            <person name="He G."/>
            <person name="Yan M."/>
            <person name="Ng V."/>
            <person name="Cullen D."/>
            <person name="Martin F."/>
            <person name="Rosso M.-N."/>
            <person name="Henrissat B."/>
            <person name="Hibbett D."/>
            <person name="Martinez A.T."/>
            <person name="Grigoriev I.V."/>
        </authorList>
    </citation>
    <scope>NUCLEOTIDE SEQUENCE</scope>
    <source>
        <strain evidence="2">ATCC 90797</strain>
    </source>
</reference>
<dbReference type="EMBL" id="MU154570">
    <property type="protein sequence ID" value="KAF9494674.1"/>
    <property type="molecule type" value="Genomic_DNA"/>
</dbReference>
<keyword evidence="1" id="KW-1133">Transmembrane helix</keyword>
<name>A0A9P5ZVD5_PLEER</name>
<sequence>MEHINSVSHSLALALCRGSLLRFALLVGILLVRNCLRHSKSTKSSGCKSLCPLFVGIAITRLRRPQSARSHITSLARAQISILSPQLSITQLIKASRASPPPSSRQPFASNSRRLRVCVLSVQSGVVDVNGDLRACPSDLVDIGCMLCGHWCTQRARSVVDTSICTIHGCWMSATSQVVRLGLVRRSFRRVKTMLVVVSVAQECIDDAVSLESSSTSIAYSAAPYATKCWCRSRDLYDASFACSTCPTR</sequence>